<gene>
    <name evidence="3" type="ORF">E1O70_18130</name>
</gene>
<dbReference type="GeneID" id="95686404"/>
<feature type="signal peptide" evidence="2">
    <location>
        <begin position="1"/>
        <end position="27"/>
    </location>
</feature>
<protein>
    <recommendedName>
        <fullName evidence="5">ATP/GTP-binding protein</fullName>
    </recommendedName>
</protein>
<evidence type="ECO:0008006" key="5">
    <source>
        <dbReference type="Google" id="ProtNLM"/>
    </source>
</evidence>
<feature type="compositionally biased region" description="Gly residues" evidence="1">
    <location>
        <begin position="51"/>
        <end position="60"/>
    </location>
</feature>
<proteinExistence type="predicted"/>
<feature type="chain" id="PRO_5021280638" description="ATP/GTP-binding protein" evidence="2">
    <location>
        <begin position="28"/>
        <end position="313"/>
    </location>
</feature>
<dbReference type="InterPro" id="IPR006311">
    <property type="entry name" value="TAT_signal"/>
</dbReference>
<evidence type="ECO:0000313" key="4">
    <source>
        <dbReference type="Proteomes" id="UP000298003"/>
    </source>
</evidence>
<dbReference type="EMBL" id="SOZH01000012">
    <property type="protein sequence ID" value="TFF04364.1"/>
    <property type="molecule type" value="Genomic_DNA"/>
</dbReference>
<dbReference type="Proteomes" id="UP000298003">
    <property type="component" value="Unassembled WGS sequence"/>
</dbReference>
<dbReference type="PROSITE" id="PS51318">
    <property type="entry name" value="TAT"/>
    <property type="match status" value="1"/>
</dbReference>
<accession>A0A4Y8QYQ8</accession>
<feature type="region of interest" description="Disordered" evidence="1">
    <location>
        <begin position="51"/>
        <end position="77"/>
    </location>
</feature>
<evidence type="ECO:0000313" key="3">
    <source>
        <dbReference type="EMBL" id="TFF04364.1"/>
    </source>
</evidence>
<name>A0A4Y8QYQ8_9MICO</name>
<keyword evidence="4" id="KW-1185">Reference proteome</keyword>
<dbReference type="RefSeq" id="WP_128957772.1">
    <property type="nucleotide sequence ID" value="NZ_SOZH01000012.1"/>
</dbReference>
<evidence type="ECO:0000256" key="2">
    <source>
        <dbReference type="SAM" id="SignalP"/>
    </source>
</evidence>
<evidence type="ECO:0000256" key="1">
    <source>
        <dbReference type="SAM" id="MobiDB-lite"/>
    </source>
</evidence>
<sequence>MSMRRGVLTIIVALLGALFLASPTATAAGGVTCPPGSTPIKGSCVITVDPGGGGGGGGGTTPVDNPGAGGGSQECRNASGEVVPCQTEHGYWNGSCYDRDVSSEYPADDPIWGGRSEGVIVRTTCPSVGGNAVVNHWEASAPGATGPSPRELADRAVAAMDFQAGQIATAPPPLSVQPDSMAIVGIPVWLWVGDPGESTTGPITRSASGGGTTVTATGTLDRIVYTMGDGGQVTCTGPGTPYRTEYGDRTSPDCGYTYTKTSAGKAGEAHTITATSYWTVEWAGGGQTGTIPLEFTRTEQLRVGELQVLLTTP</sequence>
<dbReference type="AlphaFoldDB" id="A0A4Y8QYQ8"/>
<keyword evidence="2" id="KW-0732">Signal</keyword>
<comment type="caution">
    <text evidence="3">The sequence shown here is derived from an EMBL/GenBank/DDBJ whole genome shotgun (WGS) entry which is preliminary data.</text>
</comment>
<organism evidence="3 4">
    <name type="scientific">Cellulosimicrobium funkei</name>
    <dbReference type="NCBI Taxonomy" id="264251"/>
    <lineage>
        <taxon>Bacteria</taxon>
        <taxon>Bacillati</taxon>
        <taxon>Actinomycetota</taxon>
        <taxon>Actinomycetes</taxon>
        <taxon>Micrococcales</taxon>
        <taxon>Promicromonosporaceae</taxon>
        <taxon>Cellulosimicrobium</taxon>
    </lineage>
</organism>
<reference evidence="3 4" key="1">
    <citation type="submission" date="2019-03" db="EMBL/GenBank/DDBJ databases">
        <title>Cellulosimicrobium funkei JCM14302 Assembly.</title>
        <authorList>
            <person name="Dou T."/>
        </authorList>
    </citation>
    <scope>NUCLEOTIDE SEQUENCE [LARGE SCALE GENOMIC DNA]</scope>
    <source>
        <strain evidence="3 4">JCM 14302</strain>
    </source>
</reference>